<accession>A0AA38I5B6</accession>
<dbReference type="Proteomes" id="UP001168821">
    <property type="component" value="Unassembled WGS sequence"/>
</dbReference>
<proteinExistence type="predicted"/>
<protein>
    <submittedName>
        <fullName evidence="2">Uncharacterized protein</fullName>
    </submittedName>
</protein>
<sequence length="115" mass="13591">MVREETKREKMRVEACGRAVGFEEKFSERGDFKILQECWKEIRKEGGKHIWNEGDYSEGKGYACEEIGSMREMGRSMKEELSVRDKDIDKEERRSGISESRYNAEYRKIVKDEVP</sequence>
<comment type="caution">
    <text evidence="2">The sequence shown here is derived from an EMBL/GenBank/DDBJ whole genome shotgun (WGS) entry which is preliminary data.</text>
</comment>
<feature type="region of interest" description="Disordered" evidence="1">
    <location>
        <begin position="75"/>
        <end position="96"/>
    </location>
</feature>
<keyword evidence="3" id="KW-1185">Reference proteome</keyword>
<evidence type="ECO:0000313" key="3">
    <source>
        <dbReference type="Proteomes" id="UP001168821"/>
    </source>
</evidence>
<reference evidence="2" key="1">
    <citation type="journal article" date="2023" name="G3 (Bethesda)">
        <title>Whole genome assemblies of Zophobas morio and Tenebrio molitor.</title>
        <authorList>
            <person name="Kaur S."/>
            <person name="Stinson S.A."/>
            <person name="diCenzo G.C."/>
        </authorList>
    </citation>
    <scope>NUCLEOTIDE SEQUENCE</scope>
    <source>
        <strain evidence="2">QUZm001</strain>
    </source>
</reference>
<gene>
    <name evidence="2" type="ORF">Zmor_021438</name>
</gene>
<evidence type="ECO:0000256" key="1">
    <source>
        <dbReference type="SAM" id="MobiDB-lite"/>
    </source>
</evidence>
<evidence type="ECO:0000313" key="2">
    <source>
        <dbReference type="EMBL" id="KAJ3649713.1"/>
    </source>
</evidence>
<dbReference type="AlphaFoldDB" id="A0AA38I5B6"/>
<name>A0AA38I5B6_9CUCU</name>
<dbReference type="EMBL" id="JALNTZ010000006">
    <property type="protein sequence ID" value="KAJ3649713.1"/>
    <property type="molecule type" value="Genomic_DNA"/>
</dbReference>
<organism evidence="2 3">
    <name type="scientific">Zophobas morio</name>
    <dbReference type="NCBI Taxonomy" id="2755281"/>
    <lineage>
        <taxon>Eukaryota</taxon>
        <taxon>Metazoa</taxon>
        <taxon>Ecdysozoa</taxon>
        <taxon>Arthropoda</taxon>
        <taxon>Hexapoda</taxon>
        <taxon>Insecta</taxon>
        <taxon>Pterygota</taxon>
        <taxon>Neoptera</taxon>
        <taxon>Endopterygota</taxon>
        <taxon>Coleoptera</taxon>
        <taxon>Polyphaga</taxon>
        <taxon>Cucujiformia</taxon>
        <taxon>Tenebrionidae</taxon>
        <taxon>Zophobas</taxon>
    </lineage>
</organism>